<dbReference type="GeneID" id="97142928"/>
<dbReference type="EMBL" id="CP080764">
    <property type="protein sequence ID" value="QYY42376.1"/>
    <property type="molecule type" value="Genomic_DNA"/>
</dbReference>
<dbReference type="RefSeq" id="WP_220559124.1">
    <property type="nucleotide sequence ID" value="NZ_CP080764.1"/>
</dbReference>
<evidence type="ECO:0000256" key="4">
    <source>
        <dbReference type="SAM" id="Phobius"/>
    </source>
</evidence>
<keyword evidence="4" id="KW-0812">Transmembrane</keyword>
<dbReference type="Pfam" id="PF13174">
    <property type="entry name" value="TPR_6"/>
    <property type="match status" value="1"/>
</dbReference>
<evidence type="ECO:0000256" key="1">
    <source>
        <dbReference type="ARBA" id="ARBA00022737"/>
    </source>
</evidence>
<dbReference type="Gene3D" id="1.25.40.10">
    <property type="entry name" value="Tetratricopeptide repeat domain"/>
    <property type="match status" value="3"/>
</dbReference>
<accession>A0ABX8Y9M3</accession>
<dbReference type="SUPFAM" id="SSF48452">
    <property type="entry name" value="TPR-like"/>
    <property type="match status" value="2"/>
</dbReference>
<dbReference type="PANTHER" id="PTHR45586">
    <property type="entry name" value="TPR REPEAT-CONTAINING PROTEIN PA4667"/>
    <property type="match status" value="1"/>
</dbReference>
<dbReference type="InterPro" id="IPR011990">
    <property type="entry name" value="TPR-like_helical_dom_sf"/>
</dbReference>
<dbReference type="SMART" id="SM00028">
    <property type="entry name" value="TPR"/>
    <property type="match status" value="5"/>
</dbReference>
<dbReference type="InterPro" id="IPR011009">
    <property type="entry name" value="Kinase-like_dom_sf"/>
</dbReference>
<proteinExistence type="predicted"/>
<organism evidence="5 6">
    <name type="scientific">Aneurinibacillus thermoaerophilus</name>
    <dbReference type="NCBI Taxonomy" id="143495"/>
    <lineage>
        <taxon>Bacteria</taxon>
        <taxon>Bacillati</taxon>
        <taxon>Bacillota</taxon>
        <taxon>Bacilli</taxon>
        <taxon>Bacillales</taxon>
        <taxon>Paenibacillaceae</taxon>
        <taxon>Aneurinibacillus group</taxon>
        <taxon>Aneurinibacillus</taxon>
    </lineage>
</organism>
<evidence type="ECO:0000256" key="3">
    <source>
        <dbReference type="PROSITE-ProRule" id="PRU00339"/>
    </source>
</evidence>
<evidence type="ECO:0000313" key="5">
    <source>
        <dbReference type="EMBL" id="QYY42376.1"/>
    </source>
</evidence>
<feature type="repeat" description="TPR" evidence="3">
    <location>
        <begin position="799"/>
        <end position="832"/>
    </location>
</feature>
<keyword evidence="6" id="KW-1185">Reference proteome</keyword>
<keyword evidence="1" id="KW-0677">Repeat</keyword>
<keyword evidence="4" id="KW-0472">Membrane</keyword>
<name>A0ABX8Y9M3_ANETH</name>
<dbReference type="PANTHER" id="PTHR45586:SF1">
    <property type="entry name" value="LIPOPOLYSACCHARIDE ASSEMBLY PROTEIN B"/>
    <property type="match status" value="1"/>
</dbReference>
<keyword evidence="4" id="KW-1133">Transmembrane helix</keyword>
<feature type="transmembrane region" description="Helical" evidence="4">
    <location>
        <begin position="503"/>
        <end position="523"/>
    </location>
</feature>
<dbReference type="Pfam" id="PF13181">
    <property type="entry name" value="TPR_8"/>
    <property type="match status" value="2"/>
</dbReference>
<feature type="repeat" description="TPR" evidence="3">
    <location>
        <begin position="601"/>
        <end position="634"/>
    </location>
</feature>
<dbReference type="PROSITE" id="PS50005">
    <property type="entry name" value="TPR"/>
    <property type="match status" value="3"/>
</dbReference>
<dbReference type="InterPro" id="IPR051012">
    <property type="entry name" value="CellSynth/LPSAsmb/PSIAsmb"/>
</dbReference>
<evidence type="ECO:0000313" key="6">
    <source>
        <dbReference type="Proteomes" id="UP000826616"/>
    </source>
</evidence>
<dbReference type="Proteomes" id="UP000826616">
    <property type="component" value="Chromosome"/>
</dbReference>
<sequence length="885" mass="102588">MNFQPEVGETIRLFGRKYTFSKHPAVEGIDIPYGQEGRQGTVYQLVDEQARTLHRYVAFKVFRERFKSERQIELAKKFQKYAGGYGLSACLRSVIEQQSHEKLVSQYEDLQYSVLMPWIEGPTWADILLEERALTREECLQIACTFAYIMKEMEEAGLAHCDLSSSNVLIPYLSKEKVDHSFADIELVDIEELYAPDVRKPPVLPGGSPGYAADYVRDGVWTANADRFAGAVLLAEMIAWHHDSIRIEKADDMSYFAAEEMQKKSERYRKIKGVVQDTLGEAAAELFTRAWESRNLKECPSFAEWFSVFPRSIKEVVINRKQAFFQAKKQPTSSLLSVESLLDIASTFEGLGNKVAAQREYRYIVSHFPEKKAVVEEIKLLLSEGKVNMEPQRWDLADYLEAANQMEKLEEWEKALLFYARGAQLPSIDFATKEELEIIVEELREKIRARQQVITTEAALQKILDEKQKKPEAPACVPNFSGKTKKQGPFLMERVWQFSVKRWKLLLSLSCAFLIGGLLIWLYNYTAEKKWRELIQKGTEAFTRQNYIEAEGFIRKAMDQKPTEDLYTKMATIYISRGYHEQAIRYLEDLFYEKKLSEKNQEAHYLIGRAYFLLNDFSNAIPYFEKARKGEKSIYEQDVIRDLVVSYARTNQYAKANNMVHQLKAGDLVSKAFIANLKGELFELQGKDSEAIEEFKNAVALHKGNERYIKNLVDLYIKKNKTNQVDDTTKARTYEEAISLMNELLKEDFTNIDYLNRLGQAYYDYGLYYEAKGNRRYINLFQQSLISYNQIIDLGIRNEEILLNIGILYDKLNQKVKAESIYKQVLKEYPNSGHAYFVYGLFKLKEKKYKEALTMLQKVVQLNQNPSEAAIAKERMKEMKAKKLI</sequence>
<feature type="repeat" description="TPR" evidence="3">
    <location>
        <begin position="833"/>
        <end position="866"/>
    </location>
</feature>
<gene>
    <name evidence="5" type="ORF">K3F53_16225</name>
</gene>
<evidence type="ECO:0000256" key="2">
    <source>
        <dbReference type="ARBA" id="ARBA00022803"/>
    </source>
</evidence>
<dbReference type="Gene3D" id="1.10.510.10">
    <property type="entry name" value="Transferase(Phosphotransferase) domain 1"/>
    <property type="match status" value="1"/>
</dbReference>
<dbReference type="SUPFAM" id="SSF56112">
    <property type="entry name" value="Protein kinase-like (PK-like)"/>
    <property type="match status" value="1"/>
</dbReference>
<dbReference type="InterPro" id="IPR019734">
    <property type="entry name" value="TPR_rpt"/>
</dbReference>
<keyword evidence="2 3" id="KW-0802">TPR repeat</keyword>
<protein>
    <submittedName>
        <fullName evidence="5">Tetratricopeptide repeat protein</fullName>
    </submittedName>
</protein>
<reference evidence="5 6" key="1">
    <citation type="submission" date="2021-08" db="EMBL/GenBank/DDBJ databases">
        <title>Complete genome sequence of the strain Aneurinibacillus thermoaerophilus CCM 8960.</title>
        <authorList>
            <person name="Musilova J."/>
            <person name="Kourilova X."/>
            <person name="Pernicova I."/>
            <person name="Bezdicek M."/>
            <person name="Lengerova M."/>
            <person name="Obruca S."/>
            <person name="Sedlar K."/>
        </authorList>
    </citation>
    <scope>NUCLEOTIDE SEQUENCE [LARGE SCALE GENOMIC DNA]</scope>
    <source>
        <strain evidence="5 6">CCM 8960</strain>
    </source>
</reference>